<dbReference type="InterPro" id="IPR045214">
    <property type="entry name" value="Surf1/Surf4"/>
</dbReference>
<dbReference type="OrthoDB" id="9789940at2"/>
<dbReference type="PANTHER" id="PTHR23427">
    <property type="entry name" value="SURFEIT LOCUS PROTEIN"/>
    <property type="match status" value="1"/>
</dbReference>
<keyword evidence="4 6" id="KW-1133">Transmembrane helix</keyword>
<comment type="caution">
    <text evidence="7">The sequence shown here is derived from an EMBL/GenBank/DDBJ whole genome shotgun (WGS) entry which is preliminary data.</text>
</comment>
<evidence type="ECO:0000256" key="3">
    <source>
        <dbReference type="ARBA" id="ARBA00022692"/>
    </source>
</evidence>
<keyword evidence="6" id="KW-1003">Cell membrane</keyword>
<name>A0A553JQ19_SHEHA</name>
<evidence type="ECO:0000256" key="4">
    <source>
        <dbReference type="ARBA" id="ARBA00022989"/>
    </source>
</evidence>
<gene>
    <name evidence="7" type="ORF">FN961_09125</name>
</gene>
<dbReference type="AlphaFoldDB" id="A0A553JQ19"/>
<protein>
    <recommendedName>
        <fullName evidence="6">SURF1-like protein</fullName>
    </recommendedName>
</protein>
<dbReference type="PANTHER" id="PTHR23427:SF2">
    <property type="entry name" value="SURFEIT LOCUS PROTEIN 1"/>
    <property type="match status" value="1"/>
</dbReference>
<evidence type="ECO:0000256" key="5">
    <source>
        <dbReference type="ARBA" id="ARBA00023136"/>
    </source>
</evidence>
<organism evidence="7 8">
    <name type="scientific">Shewanella hanedai</name>
    <name type="common">Alteromonas hanedai</name>
    <dbReference type="NCBI Taxonomy" id="25"/>
    <lineage>
        <taxon>Bacteria</taxon>
        <taxon>Pseudomonadati</taxon>
        <taxon>Pseudomonadota</taxon>
        <taxon>Gammaproteobacteria</taxon>
        <taxon>Alteromonadales</taxon>
        <taxon>Shewanellaceae</taxon>
        <taxon>Shewanella</taxon>
    </lineage>
</organism>
<reference evidence="8" key="1">
    <citation type="submission" date="2019-07" db="EMBL/GenBank/DDBJ databases">
        <title>Shewanella sp. YLB-08 draft genomic sequence.</title>
        <authorList>
            <person name="Yu L."/>
        </authorList>
    </citation>
    <scope>NUCLEOTIDE SEQUENCE [LARGE SCALE GENOMIC DNA]</scope>
    <source>
        <strain evidence="8">JCM 20706</strain>
    </source>
</reference>
<dbReference type="CDD" id="cd06662">
    <property type="entry name" value="SURF1"/>
    <property type="match status" value="1"/>
</dbReference>
<proteinExistence type="inferred from homology"/>
<dbReference type="RefSeq" id="WP_143564248.1">
    <property type="nucleotide sequence ID" value="NZ_BMPL01000007.1"/>
</dbReference>
<dbReference type="GO" id="GO:0005886">
    <property type="term" value="C:plasma membrane"/>
    <property type="evidence" value="ECO:0007669"/>
    <property type="project" value="UniProtKB-SubCell"/>
</dbReference>
<dbReference type="Pfam" id="PF02104">
    <property type="entry name" value="SURF1"/>
    <property type="match status" value="1"/>
</dbReference>
<accession>A0A553JQ19</accession>
<sequence length="231" mass="26129">MLLTIATVSLFLLLVKLGFWQLSRAELKENIQSQLTARQALAPLSFDQLLALPPTETLTGYRLDVMVSPIGEKVFLLDNQTFNGRVGYLALQVLQVMPDRPWLLVELGFVPAGNDRRQLPTFPQITQTQTLDGRLYQKQANPMSSALMAESGWPKRIQNLNIPQIEEVLNHPVALAVFQPTSIPEIALPHPWKPIPMSAQKHLGYALQWFSLAFAFALLMIFFIRSRLKKK</sequence>
<comment type="subcellular location">
    <subcellularLocation>
        <location evidence="6">Cell membrane</location>
        <topology evidence="6">Multi-pass membrane protein</topology>
    </subcellularLocation>
    <subcellularLocation>
        <location evidence="1">Membrane</location>
    </subcellularLocation>
</comment>
<dbReference type="Proteomes" id="UP000318126">
    <property type="component" value="Unassembled WGS sequence"/>
</dbReference>
<evidence type="ECO:0000256" key="6">
    <source>
        <dbReference type="RuleBase" id="RU363076"/>
    </source>
</evidence>
<evidence type="ECO:0000313" key="8">
    <source>
        <dbReference type="Proteomes" id="UP000318126"/>
    </source>
</evidence>
<keyword evidence="5 6" id="KW-0472">Membrane</keyword>
<keyword evidence="8" id="KW-1185">Reference proteome</keyword>
<evidence type="ECO:0000256" key="2">
    <source>
        <dbReference type="ARBA" id="ARBA00007165"/>
    </source>
</evidence>
<comment type="caution">
    <text evidence="6">Lacks conserved residue(s) required for the propagation of feature annotation.</text>
</comment>
<evidence type="ECO:0000256" key="1">
    <source>
        <dbReference type="ARBA" id="ARBA00004370"/>
    </source>
</evidence>
<keyword evidence="3 6" id="KW-0812">Transmembrane</keyword>
<dbReference type="PROSITE" id="PS50895">
    <property type="entry name" value="SURF1"/>
    <property type="match status" value="1"/>
</dbReference>
<dbReference type="EMBL" id="VKGK01000009">
    <property type="protein sequence ID" value="TRY14557.1"/>
    <property type="molecule type" value="Genomic_DNA"/>
</dbReference>
<comment type="similarity">
    <text evidence="2 6">Belongs to the SURF1 family.</text>
</comment>
<feature type="transmembrane region" description="Helical" evidence="6">
    <location>
        <begin position="203"/>
        <end position="224"/>
    </location>
</feature>
<dbReference type="InterPro" id="IPR002994">
    <property type="entry name" value="Surf1/Shy1"/>
</dbReference>
<evidence type="ECO:0000313" key="7">
    <source>
        <dbReference type="EMBL" id="TRY14557.1"/>
    </source>
</evidence>